<comment type="catalytic activity">
    <reaction evidence="1">
        <text>S-ubiquitinyl-[E2 ubiquitin-conjugating enzyme]-L-cysteine + [acceptor protein]-L-lysine = [E2 ubiquitin-conjugating enzyme]-L-cysteine + N(6)-ubiquitinyl-[acceptor protein]-L-lysine.</text>
        <dbReference type="EC" id="2.3.2.27"/>
    </reaction>
</comment>
<keyword evidence="15" id="KW-1133">Transmembrane helix</keyword>
<proteinExistence type="inferred from homology"/>
<evidence type="ECO:0000313" key="22">
    <source>
        <dbReference type="Proteomes" id="UP000305067"/>
    </source>
</evidence>
<evidence type="ECO:0000256" key="10">
    <source>
        <dbReference type="ARBA" id="ARBA00022723"/>
    </source>
</evidence>
<organism evidence="21 22">
    <name type="scientific">Pterulicium gracile</name>
    <dbReference type="NCBI Taxonomy" id="1884261"/>
    <lineage>
        <taxon>Eukaryota</taxon>
        <taxon>Fungi</taxon>
        <taxon>Dikarya</taxon>
        <taxon>Basidiomycota</taxon>
        <taxon>Agaricomycotina</taxon>
        <taxon>Agaricomycetes</taxon>
        <taxon>Agaricomycetidae</taxon>
        <taxon>Agaricales</taxon>
        <taxon>Pleurotineae</taxon>
        <taxon>Pterulaceae</taxon>
        <taxon>Pterulicium</taxon>
    </lineage>
</organism>
<comment type="pathway">
    <text evidence="3">Protein modification; protein ubiquitination.</text>
</comment>
<evidence type="ECO:0000256" key="19">
    <source>
        <dbReference type="PROSITE-ProRule" id="PRU00175"/>
    </source>
</evidence>
<dbReference type="GO" id="GO:0008270">
    <property type="term" value="F:zinc ion binding"/>
    <property type="evidence" value="ECO:0007669"/>
    <property type="project" value="UniProtKB-KW"/>
</dbReference>
<keyword evidence="11 19" id="KW-0863">Zinc-finger</keyword>
<dbReference type="GO" id="GO:0016562">
    <property type="term" value="P:protein import into peroxisome matrix, receptor recycling"/>
    <property type="evidence" value="ECO:0007669"/>
    <property type="project" value="UniProtKB-ARBA"/>
</dbReference>
<dbReference type="Gene3D" id="3.30.40.10">
    <property type="entry name" value="Zinc/RING finger domain, C3HC4 (zinc finger)"/>
    <property type="match status" value="1"/>
</dbReference>
<evidence type="ECO:0000256" key="12">
    <source>
        <dbReference type="ARBA" id="ARBA00022786"/>
    </source>
</evidence>
<evidence type="ECO:0000256" key="14">
    <source>
        <dbReference type="ARBA" id="ARBA00022927"/>
    </source>
</evidence>
<dbReference type="InterPro" id="IPR018957">
    <property type="entry name" value="Znf_C3HC4_RING-type"/>
</dbReference>
<dbReference type="InterPro" id="IPR013083">
    <property type="entry name" value="Znf_RING/FYVE/PHD"/>
</dbReference>
<dbReference type="InterPro" id="IPR001841">
    <property type="entry name" value="Znf_RING"/>
</dbReference>
<keyword evidence="12" id="KW-0833">Ubl conjugation pathway</keyword>
<reference evidence="21 22" key="1">
    <citation type="journal article" date="2019" name="Nat. Ecol. Evol.">
        <title>Megaphylogeny resolves global patterns of mushroom evolution.</title>
        <authorList>
            <person name="Varga T."/>
            <person name="Krizsan K."/>
            <person name="Foldi C."/>
            <person name="Dima B."/>
            <person name="Sanchez-Garcia M."/>
            <person name="Sanchez-Ramirez S."/>
            <person name="Szollosi G.J."/>
            <person name="Szarkandi J.G."/>
            <person name="Papp V."/>
            <person name="Albert L."/>
            <person name="Andreopoulos W."/>
            <person name="Angelini C."/>
            <person name="Antonin V."/>
            <person name="Barry K.W."/>
            <person name="Bougher N.L."/>
            <person name="Buchanan P."/>
            <person name="Buyck B."/>
            <person name="Bense V."/>
            <person name="Catcheside P."/>
            <person name="Chovatia M."/>
            <person name="Cooper J."/>
            <person name="Damon W."/>
            <person name="Desjardin D."/>
            <person name="Finy P."/>
            <person name="Geml J."/>
            <person name="Haridas S."/>
            <person name="Hughes K."/>
            <person name="Justo A."/>
            <person name="Karasinski D."/>
            <person name="Kautmanova I."/>
            <person name="Kiss B."/>
            <person name="Kocsube S."/>
            <person name="Kotiranta H."/>
            <person name="LaButti K.M."/>
            <person name="Lechner B.E."/>
            <person name="Liimatainen K."/>
            <person name="Lipzen A."/>
            <person name="Lukacs Z."/>
            <person name="Mihaltcheva S."/>
            <person name="Morgado L.N."/>
            <person name="Niskanen T."/>
            <person name="Noordeloos M.E."/>
            <person name="Ohm R.A."/>
            <person name="Ortiz-Santana B."/>
            <person name="Ovrebo C."/>
            <person name="Racz N."/>
            <person name="Riley R."/>
            <person name="Savchenko A."/>
            <person name="Shiryaev A."/>
            <person name="Soop K."/>
            <person name="Spirin V."/>
            <person name="Szebenyi C."/>
            <person name="Tomsovsky M."/>
            <person name="Tulloss R.E."/>
            <person name="Uehling J."/>
            <person name="Grigoriev I.V."/>
            <person name="Vagvolgyi C."/>
            <person name="Papp T."/>
            <person name="Martin F.M."/>
            <person name="Miettinen O."/>
            <person name="Hibbett D.S."/>
            <person name="Nagy L.G."/>
        </authorList>
    </citation>
    <scope>NUCLEOTIDE SEQUENCE [LARGE SCALE GENOMIC DNA]</scope>
    <source>
        <strain evidence="21 22">CBS 309.79</strain>
    </source>
</reference>
<evidence type="ECO:0000256" key="3">
    <source>
        <dbReference type="ARBA" id="ARBA00004906"/>
    </source>
</evidence>
<feature type="domain" description="RING-type" evidence="20">
    <location>
        <begin position="260"/>
        <end position="300"/>
    </location>
</feature>
<dbReference type="Proteomes" id="UP000305067">
    <property type="component" value="Unassembled WGS sequence"/>
</dbReference>
<evidence type="ECO:0000256" key="5">
    <source>
        <dbReference type="ARBA" id="ARBA00012483"/>
    </source>
</evidence>
<keyword evidence="6" id="KW-0813">Transport</keyword>
<dbReference type="Pfam" id="PF04757">
    <property type="entry name" value="Pex2_Pex12"/>
    <property type="match status" value="1"/>
</dbReference>
<evidence type="ECO:0000313" key="21">
    <source>
        <dbReference type="EMBL" id="TFL06317.1"/>
    </source>
</evidence>
<evidence type="ECO:0000256" key="13">
    <source>
        <dbReference type="ARBA" id="ARBA00022833"/>
    </source>
</evidence>
<dbReference type="InterPro" id="IPR025654">
    <property type="entry name" value="PEX2/10"/>
</dbReference>
<keyword evidence="22" id="KW-1185">Reference proteome</keyword>
<evidence type="ECO:0000256" key="16">
    <source>
        <dbReference type="ARBA" id="ARBA00023136"/>
    </source>
</evidence>
<sequence length="320" mass="36125">MSSFPSFPPAQTAQIIRASQRDLLHVSSLYEQFENVFRTWLGTRWLSKWSKELDLLVKTLYYGLTVGHATQTLGQEYTDTWYHSTRSRTTPTIPTRAALVLIPSLSSYMVSRCQRSDNTISRLARVVETVSELNLAVFYLRGNYYDLLHRFLGVKHISAIPDNPHTRPPSYALLGIMILIRLVHRAITTLRQVTAEAAPQQDALQEKMNVKHAFIDGVAVVAATTAPEEEDLEAKPAEEDERTMLNIPAVPSSDRAGRNCTLCLEERTDSCATECGHMFCWPCISGWGREKVRTVLFSSPKRNTDFTRSPSVRFVDSRSA</sequence>
<evidence type="ECO:0000256" key="2">
    <source>
        <dbReference type="ARBA" id="ARBA00004585"/>
    </source>
</evidence>
<dbReference type="GO" id="GO:0061630">
    <property type="term" value="F:ubiquitin protein ligase activity"/>
    <property type="evidence" value="ECO:0007669"/>
    <property type="project" value="UniProtKB-EC"/>
</dbReference>
<keyword evidence="9" id="KW-0812">Transmembrane</keyword>
<dbReference type="AlphaFoldDB" id="A0A5C3QY92"/>
<dbReference type="SUPFAM" id="SSF57850">
    <property type="entry name" value="RING/U-box"/>
    <property type="match status" value="1"/>
</dbReference>
<comment type="subcellular location">
    <subcellularLocation>
        <location evidence="2">Peroxisome membrane</location>
        <topology evidence="2">Multi-pass membrane protein</topology>
    </subcellularLocation>
</comment>
<evidence type="ECO:0000256" key="18">
    <source>
        <dbReference type="ARBA" id="ARBA00041230"/>
    </source>
</evidence>
<keyword evidence="17" id="KW-0576">Peroxisome</keyword>
<dbReference type="Pfam" id="PF00097">
    <property type="entry name" value="zf-C3HC4"/>
    <property type="match status" value="1"/>
</dbReference>
<evidence type="ECO:0000259" key="20">
    <source>
        <dbReference type="PROSITE" id="PS50089"/>
    </source>
</evidence>
<keyword evidence="8" id="KW-0808">Transferase</keyword>
<dbReference type="EC" id="2.3.2.27" evidence="5"/>
<keyword evidence="13" id="KW-0862">Zinc</keyword>
<keyword evidence="14" id="KW-0653">Protein transport</keyword>
<evidence type="ECO:0000256" key="4">
    <source>
        <dbReference type="ARBA" id="ARBA00008704"/>
    </source>
</evidence>
<dbReference type="PANTHER" id="PTHR23350:SF0">
    <property type="entry name" value="PEROXISOME BIOGENESIS FACTOR 10"/>
    <property type="match status" value="1"/>
</dbReference>
<dbReference type="PROSITE" id="PS50089">
    <property type="entry name" value="ZF_RING_2"/>
    <property type="match status" value="1"/>
</dbReference>
<evidence type="ECO:0000256" key="9">
    <source>
        <dbReference type="ARBA" id="ARBA00022692"/>
    </source>
</evidence>
<keyword evidence="10" id="KW-0479">Metal-binding</keyword>
<keyword evidence="16" id="KW-0472">Membrane</keyword>
<dbReference type="EMBL" id="ML178815">
    <property type="protein sequence ID" value="TFL06317.1"/>
    <property type="molecule type" value="Genomic_DNA"/>
</dbReference>
<dbReference type="PROSITE" id="PS00518">
    <property type="entry name" value="ZF_RING_1"/>
    <property type="match status" value="1"/>
</dbReference>
<evidence type="ECO:0000256" key="11">
    <source>
        <dbReference type="ARBA" id="ARBA00022771"/>
    </source>
</evidence>
<evidence type="ECO:0000256" key="6">
    <source>
        <dbReference type="ARBA" id="ARBA00022448"/>
    </source>
</evidence>
<accession>A0A5C3QY92</accession>
<evidence type="ECO:0000256" key="7">
    <source>
        <dbReference type="ARBA" id="ARBA00022593"/>
    </source>
</evidence>
<dbReference type="STRING" id="1884261.A0A5C3QY92"/>
<evidence type="ECO:0000256" key="17">
    <source>
        <dbReference type="ARBA" id="ARBA00023140"/>
    </source>
</evidence>
<evidence type="ECO:0000256" key="15">
    <source>
        <dbReference type="ARBA" id="ARBA00022989"/>
    </source>
</evidence>
<dbReference type="GO" id="GO:0005778">
    <property type="term" value="C:peroxisomal membrane"/>
    <property type="evidence" value="ECO:0007669"/>
    <property type="project" value="UniProtKB-SubCell"/>
</dbReference>
<dbReference type="InterPro" id="IPR017907">
    <property type="entry name" value="Znf_RING_CS"/>
</dbReference>
<dbReference type="SMART" id="SM00184">
    <property type="entry name" value="RING"/>
    <property type="match status" value="1"/>
</dbReference>
<comment type="similarity">
    <text evidence="4">Belongs to the pex2/pex10/pex12 family.</text>
</comment>
<dbReference type="PANTHER" id="PTHR23350">
    <property type="entry name" value="PEROXISOME ASSEMBLY PROTEIN 10"/>
    <property type="match status" value="1"/>
</dbReference>
<name>A0A5C3QY92_9AGAR</name>
<evidence type="ECO:0000256" key="1">
    <source>
        <dbReference type="ARBA" id="ARBA00000900"/>
    </source>
</evidence>
<gene>
    <name evidence="21" type="ORF">BDV98DRAFT_146205</name>
</gene>
<keyword evidence="7" id="KW-0962">Peroxisome biogenesis</keyword>
<dbReference type="GO" id="GO:0016567">
    <property type="term" value="P:protein ubiquitination"/>
    <property type="evidence" value="ECO:0007669"/>
    <property type="project" value="UniProtKB-ARBA"/>
</dbReference>
<evidence type="ECO:0000256" key="8">
    <source>
        <dbReference type="ARBA" id="ARBA00022679"/>
    </source>
</evidence>
<dbReference type="OrthoDB" id="6270329at2759"/>
<dbReference type="InterPro" id="IPR006845">
    <property type="entry name" value="Pex_N"/>
</dbReference>
<protein>
    <recommendedName>
        <fullName evidence="5">RING-type E3 ubiquitin transferase</fullName>
        <ecNumber evidence="5">2.3.2.27</ecNumber>
    </recommendedName>
    <alternativeName>
        <fullName evidence="18">Peroxin-10</fullName>
    </alternativeName>
</protein>